<dbReference type="EMBL" id="HAAD01001428">
    <property type="protein sequence ID" value="CDG67660.1"/>
    <property type="molecule type" value="mRNA"/>
</dbReference>
<dbReference type="Pfam" id="PF02137">
    <property type="entry name" value="A_deamin"/>
    <property type="match status" value="1"/>
</dbReference>
<comment type="cofactor">
    <cofactor evidence="5">
        <name>1D-myo-inositol hexakisphosphate</name>
        <dbReference type="ChEBI" id="CHEBI:58130"/>
    </cofactor>
</comment>
<reference evidence="13" key="1">
    <citation type="journal article" date="2013" name="Genome Biol. Evol.">
        <title>Punctuated emergences of genetic and phenotypic innovations in eumetazoan, bilaterian, euteleostome, and hominidae ancestors.</title>
        <authorList>
            <person name="Wenger Y."/>
            <person name="Galliot B."/>
        </authorList>
    </citation>
    <scope>NUCLEOTIDE SEQUENCE</scope>
    <source>
        <tissue evidence="13">Whole animals</tissue>
    </source>
</reference>
<dbReference type="AlphaFoldDB" id="T2M6W9"/>
<evidence type="ECO:0000256" key="11">
    <source>
        <dbReference type="ARBA" id="ARBA00047635"/>
    </source>
</evidence>
<dbReference type="PANTHER" id="PTHR46516">
    <property type="entry name" value="TRNA-SPECIFIC ADENOSINE DEAMINASE 1"/>
    <property type="match status" value="1"/>
</dbReference>
<evidence type="ECO:0000256" key="3">
    <source>
        <dbReference type="ARBA" id="ARBA00022801"/>
    </source>
</evidence>
<evidence type="ECO:0000313" key="13">
    <source>
        <dbReference type="EMBL" id="CDG67660.1"/>
    </source>
</evidence>
<protein>
    <recommendedName>
        <fullName evidence="9">tRNA-specific adenosine deaminase 1</fullName>
        <ecNumber evidence="8">3.5.4.34</ecNumber>
    </recommendedName>
    <alternativeName>
        <fullName evidence="10">tRNA-specific adenosine-37 deaminase</fullName>
    </alternativeName>
</protein>
<keyword evidence="2" id="KW-0479">Metal-binding</keyword>
<dbReference type="OrthoDB" id="416253at2759"/>
<dbReference type="GO" id="GO:0003723">
    <property type="term" value="F:RNA binding"/>
    <property type="evidence" value="ECO:0007669"/>
    <property type="project" value="InterPro"/>
</dbReference>
<feature type="non-terminal residue" evidence="13">
    <location>
        <position position="1"/>
    </location>
</feature>
<evidence type="ECO:0000256" key="10">
    <source>
        <dbReference type="ARBA" id="ARBA00041760"/>
    </source>
</evidence>
<sequence length="458" mass="52058">FRLINYLYFQDVTVVCAMSSSFEDQVALVCYEAYKKLGKKGKPESGREWTKMSSVVQTNADGELKVISIATGTKCIGKNMRTRTGYILNDSHAEVLARRLLLKYFYQQLEASLLNSDKSIFTCSGVETRSFELKDDIKFHLFSTDIPCGDAAIFFQNSKKRKCEYTDDNTNSHKKKKDEIVPCTDSCDSNFDAKCTAKMCKQYKTCDILSEPTQFMKERCVTELDINRTGAKCVPSGNQDLMLPGINYHVVSALRIKPGRGDQTVSMSCSDKIMKWCVLGLQGGVLKNFIQKSIFLSSIIIANVQFDIAAIKRSLSLRNRENIENLAIHVPEILHTTYLFEHRKEAVKCKTNTGKITPSGTAILWCQICNIHEVSANGRLHGTTKKDFNTSKIRTSVCKSSLFEDFKRLSSKLSISGIEHINYYDAKHRLESYENLRKSFFKVFPDWITKSKELEEFQ</sequence>
<evidence type="ECO:0000256" key="8">
    <source>
        <dbReference type="ARBA" id="ARBA00038940"/>
    </source>
</evidence>
<evidence type="ECO:0000256" key="7">
    <source>
        <dbReference type="ARBA" id="ARBA00038326"/>
    </source>
</evidence>
<dbReference type="GO" id="GO:0043829">
    <property type="term" value="F:tRNA-specific adenosine-37 deaminase activity"/>
    <property type="evidence" value="ECO:0007669"/>
    <property type="project" value="UniProtKB-EC"/>
</dbReference>
<comment type="catalytic activity">
    <reaction evidence="11">
        <text>adenosine(37) in tRNA(Ala) + H2O + H(+) = inosine(37) in tRNA(Ala) + NH4(+)</text>
        <dbReference type="Rhea" id="RHEA:50968"/>
        <dbReference type="Rhea" id="RHEA-COMP:12855"/>
        <dbReference type="Rhea" id="RHEA-COMP:12856"/>
        <dbReference type="ChEBI" id="CHEBI:15377"/>
        <dbReference type="ChEBI" id="CHEBI:15378"/>
        <dbReference type="ChEBI" id="CHEBI:28938"/>
        <dbReference type="ChEBI" id="CHEBI:74411"/>
        <dbReference type="ChEBI" id="CHEBI:82852"/>
        <dbReference type="EC" id="3.5.4.34"/>
    </reaction>
</comment>
<dbReference type="EC" id="3.5.4.34" evidence="8"/>
<dbReference type="InterPro" id="IPR002466">
    <property type="entry name" value="A_deamin"/>
</dbReference>
<dbReference type="SMART" id="SM00552">
    <property type="entry name" value="ADEAMc"/>
    <property type="match status" value="1"/>
</dbReference>
<dbReference type="GO" id="GO:0046872">
    <property type="term" value="F:metal ion binding"/>
    <property type="evidence" value="ECO:0007669"/>
    <property type="project" value="UniProtKB-KW"/>
</dbReference>
<keyword evidence="3" id="KW-0378">Hydrolase</keyword>
<dbReference type="PROSITE" id="PS50141">
    <property type="entry name" value="A_DEAMIN_EDITASE"/>
    <property type="match status" value="1"/>
</dbReference>
<gene>
    <name evidence="13" type="primary">ADAT1</name>
</gene>
<evidence type="ECO:0000256" key="4">
    <source>
        <dbReference type="ARBA" id="ARBA00022833"/>
    </source>
</evidence>
<name>T2M6W9_HYDVU</name>
<comment type="similarity">
    <text evidence="7">Belongs to the ADAT1 family.</text>
</comment>
<evidence type="ECO:0000259" key="12">
    <source>
        <dbReference type="PROSITE" id="PS50141"/>
    </source>
</evidence>
<accession>T2M6W9</accession>
<evidence type="ECO:0000256" key="9">
    <source>
        <dbReference type="ARBA" id="ARBA00040502"/>
    </source>
</evidence>
<dbReference type="PANTHER" id="PTHR46516:SF1">
    <property type="entry name" value="TRNA-SPECIFIC ADENOSINE DEAMINASE 1"/>
    <property type="match status" value="1"/>
</dbReference>
<feature type="domain" description="A to I editase" evidence="12">
    <location>
        <begin position="68"/>
        <end position="457"/>
    </location>
</feature>
<keyword evidence="4" id="KW-0862">Zinc</keyword>
<organism evidence="13">
    <name type="scientific">Hydra vulgaris</name>
    <name type="common">Hydra</name>
    <name type="synonym">Hydra attenuata</name>
    <dbReference type="NCBI Taxonomy" id="6087"/>
    <lineage>
        <taxon>Eukaryota</taxon>
        <taxon>Metazoa</taxon>
        <taxon>Cnidaria</taxon>
        <taxon>Hydrozoa</taxon>
        <taxon>Hydroidolina</taxon>
        <taxon>Anthoathecata</taxon>
        <taxon>Aplanulata</taxon>
        <taxon>Hydridae</taxon>
        <taxon>Hydra</taxon>
    </lineage>
</organism>
<proteinExistence type="evidence at transcript level"/>
<comment type="function">
    <text evidence="6">Specifically deaminates adenosine-37 to inosine in tRNA-Ala.</text>
</comment>
<keyword evidence="1" id="KW-0819">tRNA processing</keyword>
<evidence type="ECO:0000256" key="5">
    <source>
        <dbReference type="ARBA" id="ARBA00037026"/>
    </source>
</evidence>
<evidence type="ECO:0000256" key="6">
    <source>
        <dbReference type="ARBA" id="ARBA00037784"/>
    </source>
</evidence>
<dbReference type="GO" id="GO:0008033">
    <property type="term" value="P:tRNA processing"/>
    <property type="evidence" value="ECO:0007669"/>
    <property type="project" value="UniProtKB-KW"/>
</dbReference>
<evidence type="ECO:0000256" key="1">
    <source>
        <dbReference type="ARBA" id="ARBA00022694"/>
    </source>
</evidence>
<evidence type="ECO:0000256" key="2">
    <source>
        <dbReference type="ARBA" id="ARBA00022723"/>
    </source>
</evidence>